<keyword evidence="6" id="KW-0325">Glycoprotein</keyword>
<evidence type="ECO:0000313" key="10">
    <source>
        <dbReference type="Proteomes" id="UP000277204"/>
    </source>
</evidence>
<dbReference type="InterPro" id="IPR051617">
    <property type="entry name" value="UNC-93-like_regulator"/>
</dbReference>
<dbReference type="Proteomes" id="UP000277204">
    <property type="component" value="Unassembled WGS sequence"/>
</dbReference>
<dbReference type="InterPro" id="IPR036259">
    <property type="entry name" value="MFS_trans_sf"/>
</dbReference>
<dbReference type="Pfam" id="PF05978">
    <property type="entry name" value="UNC-93"/>
    <property type="match status" value="2"/>
</dbReference>
<dbReference type="PANTHER" id="PTHR23294">
    <property type="entry name" value="ET TRANSLATION PRODUCT-RELATED"/>
    <property type="match status" value="1"/>
</dbReference>
<accession>A0A183N3C6</accession>
<evidence type="ECO:0000256" key="5">
    <source>
        <dbReference type="ARBA" id="ARBA00023136"/>
    </source>
</evidence>
<keyword evidence="3" id="KW-0812">Transmembrane</keyword>
<dbReference type="GO" id="GO:0016020">
    <property type="term" value="C:membrane"/>
    <property type="evidence" value="ECO:0007669"/>
    <property type="project" value="UniProtKB-SubCell"/>
</dbReference>
<reference evidence="9 10" key="1">
    <citation type="submission" date="2018-11" db="EMBL/GenBank/DDBJ databases">
        <authorList>
            <consortium name="Pathogen Informatics"/>
        </authorList>
    </citation>
    <scope>NUCLEOTIDE SEQUENCE [LARGE SCALE GENOMIC DNA]</scope>
    <source>
        <strain evidence="9 10">Zambia</strain>
    </source>
</reference>
<keyword evidence="10" id="KW-1185">Reference proteome</keyword>
<evidence type="ECO:0000256" key="2">
    <source>
        <dbReference type="ARBA" id="ARBA00009172"/>
    </source>
</evidence>
<sequence>MNNNRNICNVTITGLAFFFLFAAFQTASLTAQNVLEAVSKQRSNSFDGTGYTSVYIASYIEPFKWSLYSASLVNGIGAAVLWTAQGAFITDCSTKSNLNQHFSLFWGLFQANQIVGGLYAYLSLSNIDEISRTLRIRLYGGLLGCAIFGILLLFTLRKPHKTDISHQQLINMEMNSSGNNLSELTPDFSTIHNRSTVFQSTLHSLRFQVRACLVMQFDDLLNVCSIHFHRLFLISSSAGSWNAVLALPILAFTSASEPPCSSMMLPSASAGMLSGPAAFPFLICLTAIRISSFVRGLTSIGRSMCAASMSGRSVKILITRPMICILVAAAFTGINLTFYSSLYASALGHCLHFGRNAKSYIGLAGLFIGIGEIVGSFSSHLTRWIRLEGILVLFGYISAIVAGYFTFMMLPTNSSIKDTDELSYITPKQVQIKFTIVFYCLLSPFILLRIRRRHNISIISGCHSKIQIVLTCLYLFISVYLAMLIAFLFGGVDSVWNTQISTLIGSIYGEHGRDVTVGFALFKSVQVSIYVHTFV</sequence>
<name>A0A183N3C6_9TREM</name>
<evidence type="ECO:0000256" key="8">
    <source>
        <dbReference type="ARBA" id="ARBA00041910"/>
    </source>
</evidence>
<dbReference type="STRING" id="48269.A0A183N3C6"/>
<comment type="subcellular location">
    <subcellularLocation>
        <location evidence="1">Membrane</location>
        <topology evidence="1">Multi-pass membrane protein</topology>
    </subcellularLocation>
</comment>
<dbReference type="AlphaFoldDB" id="A0A183N3C6"/>
<keyword evidence="4" id="KW-1133">Transmembrane helix</keyword>
<gene>
    <name evidence="9" type="ORF">SMRZ_LOCUS22801</name>
</gene>
<evidence type="ECO:0000313" key="9">
    <source>
        <dbReference type="EMBL" id="VDP44642.1"/>
    </source>
</evidence>
<evidence type="ECO:0000256" key="1">
    <source>
        <dbReference type="ARBA" id="ARBA00004141"/>
    </source>
</evidence>
<dbReference type="InterPro" id="IPR010291">
    <property type="entry name" value="Ion_channel_UNC-93"/>
</dbReference>
<comment type="similarity">
    <text evidence="2">Belongs to the unc-93 family.</text>
</comment>
<evidence type="ECO:0000256" key="6">
    <source>
        <dbReference type="ARBA" id="ARBA00023180"/>
    </source>
</evidence>
<organism evidence="9 10">
    <name type="scientific">Schistosoma margrebowiei</name>
    <dbReference type="NCBI Taxonomy" id="48269"/>
    <lineage>
        <taxon>Eukaryota</taxon>
        <taxon>Metazoa</taxon>
        <taxon>Spiralia</taxon>
        <taxon>Lophotrochozoa</taxon>
        <taxon>Platyhelminthes</taxon>
        <taxon>Trematoda</taxon>
        <taxon>Digenea</taxon>
        <taxon>Strigeidida</taxon>
        <taxon>Schistosomatoidea</taxon>
        <taxon>Schistosomatidae</taxon>
        <taxon>Schistosoma</taxon>
    </lineage>
</organism>
<dbReference type="PANTHER" id="PTHR23294:SF0">
    <property type="entry name" value="UNC93-LIKE PROTEIN MFSD11"/>
    <property type="match status" value="1"/>
</dbReference>
<protein>
    <recommendedName>
        <fullName evidence="7">UNC93-like protein MFSD11</fullName>
    </recommendedName>
    <alternativeName>
        <fullName evidence="8">Major facilitator superfamily domain-containing protein 11</fullName>
    </alternativeName>
</protein>
<proteinExistence type="inferred from homology"/>
<keyword evidence="5" id="KW-0472">Membrane</keyword>
<evidence type="ECO:0000256" key="4">
    <source>
        <dbReference type="ARBA" id="ARBA00022989"/>
    </source>
</evidence>
<dbReference type="Gene3D" id="1.20.1250.20">
    <property type="entry name" value="MFS general substrate transporter like domains"/>
    <property type="match status" value="1"/>
</dbReference>
<dbReference type="EMBL" id="UZAI01019346">
    <property type="protein sequence ID" value="VDP44642.1"/>
    <property type="molecule type" value="Genomic_DNA"/>
</dbReference>
<evidence type="ECO:0000256" key="7">
    <source>
        <dbReference type="ARBA" id="ARBA00040302"/>
    </source>
</evidence>
<evidence type="ECO:0000256" key="3">
    <source>
        <dbReference type="ARBA" id="ARBA00022692"/>
    </source>
</evidence>